<dbReference type="AlphaFoldDB" id="L1II96"/>
<dbReference type="eggNOG" id="ENOG502T013">
    <property type="taxonomic scope" value="Eukaryota"/>
</dbReference>
<dbReference type="HOGENOM" id="CLU_1216726_0_0_1"/>
<dbReference type="InterPro" id="IPR036282">
    <property type="entry name" value="Glutathione-S-Trfase_C_sf"/>
</dbReference>
<dbReference type="PaxDb" id="55529-EKX35797"/>
<evidence type="ECO:0000313" key="3">
    <source>
        <dbReference type="Proteomes" id="UP000011087"/>
    </source>
</evidence>
<dbReference type="InterPro" id="IPR036249">
    <property type="entry name" value="Thioredoxin-like_sf"/>
</dbReference>
<reference evidence="1 3" key="1">
    <citation type="journal article" date="2012" name="Nature">
        <title>Algal genomes reveal evolutionary mosaicism and the fate of nucleomorphs.</title>
        <authorList>
            <consortium name="DOE Joint Genome Institute"/>
            <person name="Curtis B.A."/>
            <person name="Tanifuji G."/>
            <person name="Burki F."/>
            <person name="Gruber A."/>
            <person name="Irimia M."/>
            <person name="Maruyama S."/>
            <person name="Arias M.C."/>
            <person name="Ball S.G."/>
            <person name="Gile G.H."/>
            <person name="Hirakawa Y."/>
            <person name="Hopkins J.F."/>
            <person name="Kuo A."/>
            <person name="Rensing S.A."/>
            <person name="Schmutz J."/>
            <person name="Symeonidi A."/>
            <person name="Elias M."/>
            <person name="Eveleigh R.J."/>
            <person name="Herman E.K."/>
            <person name="Klute M.J."/>
            <person name="Nakayama T."/>
            <person name="Obornik M."/>
            <person name="Reyes-Prieto A."/>
            <person name="Armbrust E.V."/>
            <person name="Aves S.J."/>
            <person name="Beiko R.G."/>
            <person name="Coutinho P."/>
            <person name="Dacks J.B."/>
            <person name="Durnford D.G."/>
            <person name="Fast N.M."/>
            <person name="Green B.R."/>
            <person name="Grisdale C.J."/>
            <person name="Hempel F."/>
            <person name="Henrissat B."/>
            <person name="Hoppner M.P."/>
            <person name="Ishida K."/>
            <person name="Kim E."/>
            <person name="Koreny L."/>
            <person name="Kroth P.G."/>
            <person name="Liu Y."/>
            <person name="Malik S.B."/>
            <person name="Maier U.G."/>
            <person name="McRose D."/>
            <person name="Mock T."/>
            <person name="Neilson J.A."/>
            <person name="Onodera N.T."/>
            <person name="Poole A.M."/>
            <person name="Pritham E.J."/>
            <person name="Richards T.A."/>
            <person name="Rocap G."/>
            <person name="Roy S.W."/>
            <person name="Sarai C."/>
            <person name="Schaack S."/>
            <person name="Shirato S."/>
            <person name="Slamovits C.H."/>
            <person name="Spencer D.F."/>
            <person name="Suzuki S."/>
            <person name="Worden A.Z."/>
            <person name="Zauner S."/>
            <person name="Barry K."/>
            <person name="Bell C."/>
            <person name="Bharti A.K."/>
            <person name="Crow J.A."/>
            <person name="Grimwood J."/>
            <person name="Kramer R."/>
            <person name="Lindquist E."/>
            <person name="Lucas S."/>
            <person name="Salamov A."/>
            <person name="McFadden G.I."/>
            <person name="Lane C.E."/>
            <person name="Keeling P.J."/>
            <person name="Gray M.W."/>
            <person name="Grigoriev I.V."/>
            <person name="Archibald J.M."/>
        </authorList>
    </citation>
    <scope>NUCLEOTIDE SEQUENCE</scope>
    <source>
        <strain evidence="1 3">CCMP2712</strain>
    </source>
</reference>
<keyword evidence="3" id="KW-1185">Reference proteome</keyword>
<dbReference type="Gene3D" id="3.40.30.10">
    <property type="entry name" value="Glutaredoxin"/>
    <property type="match status" value="1"/>
</dbReference>
<organism evidence="1">
    <name type="scientific">Guillardia theta (strain CCMP2712)</name>
    <name type="common">Cryptophyte</name>
    <dbReference type="NCBI Taxonomy" id="905079"/>
    <lineage>
        <taxon>Eukaryota</taxon>
        <taxon>Cryptophyceae</taxon>
        <taxon>Pyrenomonadales</taxon>
        <taxon>Geminigeraceae</taxon>
        <taxon>Guillardia</taxon>
    </lineage>
</organism>
<dbReference type="RefSeq" id="XP_005822777.1">
    <property type="nucleotide sequence ID" value="XM_005822720.1"/>
</dbReference>
<protein>
    <recommendedName>
        <fullName evidence="4">GST N-terminal domain-containing protein</fullName>
    </recommendedName>
</protein>
<gene>
    <name evidence="1" type="ORF">GUITHDRAFT_146255</name>
</gene>
<dbReference type="KEGG" id="gtt:GUITHDRAFT_146255"/>
<dbReference type="SUPFAM" id="SSF47616">
    <property type="entry name" value="GST C-terminal domain-like"/>
    <property type="match status" value="1"/>
</dbReference>
<dbReference type="EnsemblProtists" id="EKX35797">
    <property type="protein sequence ID" value="EKX35797"/>
    <property type="gene ID" value="GUITHDRAFT_146255"/>
</dbReference>
<proteinExistence type="predicted"/>
<sequence length="228" mass="25618">MHPFEDPYPPLPLIPKDEVAQVRMYEIQASPPCVMVRALLAYGGLKYESVLVNMMSTRHLDIPTLVVNGMQINDSYIIYKELSAIIFERSLSALECQQIHDITYGMLLAFQSEFFSSLAVRKKFVRLSFAGNGCFTCFFHPLIRMYVGRAPNRIHAAHPDLQSLDFYGKKFSAEINKGTFHGGAQPGPVDIMVWALTELGKHMGLEPSIERWIAGCGLRAWSNAMEGT</sequence>
<name>L1II96_GUITC</name>
<dbReference type="OrthoDB" id="423541at2759"/>
<accession>L1II96</accession>
<reference evidence="2" key="3">
    <citation type="submission" date="2015-06" db="UniProtKB">
        <authorList>
            <consortium name="EnsemblProtists"/>
        </authorList>
    </citation>
    <scope>IDENTIFICATION</scope>
</reference>
<reference evidence="3" key="2">
    <citation type="submission" date="2012-11" db="EMBL/GenBank/DDBJ databases">
        <authorList>
            <person name="Kuo A."/>
            <person name="Curtis B.A."/>
            <person name="Tanifuji G."/>
            <person name="Burki F."/>
            <person name="Gruber A."/>
            <person name="Irimia M."/>
            <person name="Maruyama S."/>
            <person name="Arias M.C."/>
            <person name="Ball S.G."/>
            <person name="Gile G.H."/>
            <person name="Hirakawa Y."/>
            <person name="Hopkins J.F."/>
            <person name="Rensing S.A."/>
            <person name="Schmutz J."/>
            <person name="Symeonidi A."/>
            <person name="Elias M."/>
            <person name="Eveleigh R.J."/>
            <person name="Herman E.K."/>
            <person name="Klute M.J."/>
            <person name="Nakayama T."/>
            <person name="Obornik M."/>
            <person name="Reyes-Prieto A."/>
            <person name="Armbrust E.V."/>
            <person name="Aves S.J."/>
            <person name="Beiko R.G."/>
            <person name="Coutinho P."/>
            <person name="Dacks J.B."/>
            <person name="Durnford D.G."/>
            <person name="Fast N.M."/>
            <person name="Green B.R."/>
            <person name="Grisdale C."/>
            <person name="Hempe F."/>
            <person name="Henrissat B."/>
            <person name="Hoppner M.P."/>
            <person name="Ishida K.-I."/>
            <person name="Kim E."/>
            <person name="Koreny L."/>
            <person name="Kroth P.G."/>
            <person name="Liu Y."/>
            <person name="Malik S.-B."/>
            <person name="Maier U.G."/>
            <person name="McRose D."/>
            <person name="Mock T."/>
            <person name="Neilson J.A."/>
            <person name="Onodera N.T."/>
            <person name="Poole A.M."/>
            <person name="Pritham E.J."/>
            <person name="Richards T.A."/>
            <person name="Rocap G."/>
            <person name="Roy S.W."/>
            <person name="Sarai C."/>
            <person name="Schaack S."/>
            <person name="Shirato S."/>
            <person name="Slamovits C.H."/>
            <person name="Spencer D.F."/>
            <person name="Suzuki S."/>
            <person name="Worden A.Z."/>
            <person name="Zauner S."/>
            <person name="Barry K."/>
            <person name="Bell C."/>
            <person name="Bharti A.K."/>
            <person name="Crow J.A."/>
            <person name="Grimwood J."/>
            <person name="Kramer R."/>
            <person name="Lindquist E."/>
            <person name="Lucas S."/>
            <person name="Salamov A."/>
            <person name="McFadden G.I."/>
            <person name="Lane C.E."/>
            <person name="Keeling P.J."/>
            <person name="Gray M.W."/>
            <person name="Grigoriev I.V."/>
            <person name="Archibald J.M."/>
        </authorList>
    </citation>
    <scope>NUCLEOTIDE SEQUENCE</scope>
    <source>
        <strain evidence="3">CCMP2712</strain>
    </source>
</reference>
<dbReference type="GeneID" id="17292544"/>
<evidence type="ECO:0008006" key="4">
    <source>
        <dbReference type="Google" id="ProtNLM"/>
    </source>
</evidence>
<dbReference type="OMA" id="NDSHIMV"/>
<dbReference type="SUPFAM" id="SSF52833">
    <property type="entry name" value="Thioredoxin-like"/>
    <property type="match status" value="1"/>
</dbReference>
<evidence type="ECO:0000313" key="2">
    <source>
        <dbReference type="EnsemblProtists" id="EKX35797"/>
    </source>
</evidence>
<dbReference type="Proteomes" id="UP000011087">
    <property type="component" value="Unassembled WGS sequence"/>
</dbReference>
<evidence type="ECO:0000313" key="1">
    <source>
        <dbReference type="EMBL" id="EKX35797.1"/>
    </source>
</evidence>
<dbReference type="EMBL" id="JH993084">
    <property type="protein sequence ID" value="EKX35797.1"/>
    <property type="molecule type" value="Genomic_DNA"/>
</dbReference>